<name>A0A671MUC4_9TELE</name>
<comment type="similarity">
    <text evidence="2">Belongs to the L6 tetraspanin family.</text>
</comment>
<dbReference type="Pfam" id="PF05805">
    <property type="entry name" value="L6_membrane"/>
    <property type="match status" value="1"/>
</dbReference>
<reference evidence="7" key="1">
    <citation type="submission" date="2025-08" db="UniProtKB">
        <authorList>
            <consortium name="Ensembl"/>
        </authorList>
    </citation>
    <scope>IDENTIFICATION</scope>
</reference>
<feature type="transmembrane region" description="Helical" evidence="6">
    <location>
        <begin position="12"/>
        <end position="30"/>
    </location>
</feature>
<feature type="transmembrane region" description="Helical" evidence="6">
    <location>
        <begin position="228"/>
        <end position="247"/>
    </location>
</feature>
<feature type="transmembrane region" description="Helical" evidence="6">
    <location>
        <begin position="157"/>
        <end position="183"/>
    </location>
</feature>
<protein>
    <submittedName>
        <fullName evidence="7">Transmembrane 4 L6 family member 5-like</fullName>
    </submittedName>
</protein>
<dbReference type="GO" id="GO:0016020">
    <property type="term" value="C:membrane"/>
    <property type="evidence" value="ECO:0007669"/>
    <property type="project" value="UniProtKB-SubCell"/>
</dbReference>
<feature type="transmembrane region" description="Helical" evidence="6">
    <location>
        <begin position="85"/>
        <end position="113"/>
    </location>
</feature>
<accession>A0A671MUC4</accession>
<keyword evidence="5 6" id="KW-0472">Membrane</keyword>
<dbReference type="InterPro" id="IPR008661">
    <property type="entry name" value="L6_membrane"/>
</dbReference>
<gene>
    <name evidence="7" type="primary">LOC107666286</name>
</gene>
<evidence type="ECO:0000256" key="2">
    <source>
        <dbReference type="ARBA" id="ARBA00006193"/>
    </source>
</evidence>
<evidence type="ECO:0000313" key="7">
    <source>
        <dbReference type="Ensembl" id="ENSSANP00000036577.1"/>
    </source>
</evidence>
<proteinExistence type="inferred from homology"/>
<evidence type="ECO:0000256" key="1">
    <source>
        <dbReference type="ARBA" id="ARBA00004141"/>
    </source>
</evidence>
<evidence type="ECO:0000256" key="5">
    <source>
        <dbReference type="ARBA" id="ARBA00023136"/>
    </source>
</evidence>
<dbReference type="PANTHER" id="PTHR14198">
    <property type="entry name" value="TRANSMEMBRANE 4 L6 FAMILY MEMBER 1-RELATED"/>
    <property type="match status" value="1"/>
</dbReference>
<evidence type="ECO:0000256" key="6">
    <source>
        <dbReference type="SAM" id="Phobius"/>
    </source>
</evidence>
<feature type="transmembrane region" description="Helical" evidence="6">
    <location>
        <begin position="54"/>
        <end position="73"/>
    </location>
</feature>
<feature type="transmembrane region" description="Helical" evidence="6">
    <location>
        <begin position="204"/>
        <end position="222"/>
    </location>
</feature>
<dbReference type="PANTHER" id="PTHR14198:SF23">
    <property type="entry name" value="SI:CH211-137I24.10"/>
    <property type="match status" value="1"/>
</dbReference>
<evidence type="ECO:0000313" key="8">
    <source>
        <dbReference type="Proteomes" id="UP000472260"/>
    </source>
</evidence>
<comment type="subcellular location">
    <subcellularLocation>
        <location evidence="1">Membrane</location>
        <topology evidence="1">Multi-pass membrane protein</topology>
    </subcellularLocation>
</comment>
<keyword evidence="4 6" id="KW-1133">Transmembrane helix</keyword>
<dbReference type="Proteomes" id="UP000472260">
    <property type="component" value="Unassembled WGS sequence"/>
</dbReference>
<dbReference type="AlphaFoldDB" id="A0A671MUC4"/>
<keyword evidence="8" id="KW-1185">Reference proteome</keyword>
<sequence>MCTGKCSKFIGISLYPLALLSIICNIFLFFPDFQTTYSKEAAEGLYRLTDEIKYMGGVVGGGILVLIPAIHIHSTGSQGCCANRCGMFLSIIFAAVGVAGALYSGTIAVVGLIRGPVCSVEDGTWSRPFLNSTASYLGDSDLWDICKEPENIVEFNIGLSSALLVAACLELLLCGFQVLNGLFGCICGTCSHKEVCTLHKKMTISKGQIIYLLHLLLIVLQYLDTDLWFQHGALYDFLIVGLNYALFL</sequence>
<keyword evidence="3 6" id="KW-0812">Transmembrane</keyword>
<reference evidence="7" key="2">
    <citation type="submission" date="2025-09" db="UniProtKB">
        <authorList>
            <consortium name="Ensembl"/>
        </authorList>
    </citation>
    <scope>IDENTIFICATION</scope>
</reference>
<dbReference type="Ensembl" id="ENSSANT00000038971.1">
    <property type="protein sequence ID" value="ENSSANP00000036577.1"/>
    <property type="gene ID" value="ENSSANG00000018732.1"/>
</dbReference>
<evidence type="ECO:0000256" key="3">
    <source>
        <dbReference type="ARBA" id="ARBA00022692"/>
    </source>
</evidence>
<organism evidence="7 8">
    <name type="scientific">Sinocyclocheilus anshuiensis</name>
    <dbReference type="NCBI Taxonomy" id="1608454"/>
    <lineage>
        <taxon>Eukaryota</taxon>
        <taxon>Metazoa</taxon>
        <taxon>Chordata</taxon>
        <taxon>Craniata</taxon>
        <taxon>Vertebrata</taxon>
        <taxon>Euteleostomi</taxon>
        <taxon>Actinopterygii</taxon>
        <taxon>Neopterygii</taxon>
        <taxon>Teleostei</taxon>
        <taxon>Ostariophysi</taxon>
        <taxon>Cypriniformes</taxon>
        <taxon>Cyprinidae</taxon>
        <taxon>Cyprininae</taxon>
        <taxon>Sinocyclocheilus</taxon>
    </lineage>
</organism>
<evidence type="ECO:0000256" key="4">
    <source>
        <dbReference type="ARBA" id="ARBA00022989"/>
    </source>
</evidence>